<dbReference type="AGR" id="FB:FBgn0037552"/>
<evidence type="ECO:0000313" key="5">
    <source>
        <dbReference type="EMBL" id="AAV36915.1"/>
    </source>
</evidence>
<evidence type="ECO:0000256" key="1">
    <source>
        <dbReference type="ARBA" id="ARBA00022614"/>
    </source>
</evidence>
<gene>
    <name evidence="5 6" type="ORF">CG7800</name>
</gene>
<organism evidence="5">
    <name type="scientific">Drosophila melanogaster</name>
    <name type="common">Fruit fly</name>
    <dbReference type="NCBI Taxonomy" id="7227"/>
    <lineage>
        <taxon>Eukaryota</taxon>
        <taxon>Metazoa</taxon>
        <taxon>Ecdysozoa</taxon>
        <taxon>Arthropoda</taxon>
        <taxon>Hexapoda</taxon>
        <taxon>Insecta</taxon>
        <taxon>Pterygota</taxon>
        <taxon>Neoptera</taxon>
        <taxon>Endopterygota</taxon>
        <taxon>Diptera</taxon>
        <taxon>Brachycera</taxon>
        <taxon>Muscomorpha</taxon>
        <taxon>Ephydroidea</taxon>
        <taxon>Drosophilidae</taxon>
        <taxon>Drosophila</taxon>
        <taxon>Sophophora</taxon>
    </lineage>
</organism>
<accession>Q5U162</accession>
<keyword evidence="3" id="KW-0472">Membrane</keyword>
<dbReference type="PANTHER" id="PTHR45712:SF22">
    <property type="entry name" value="INSULIN-LIKE GROWTH FACTOR-BINDING PROTEIN COMPLEX ACID LABILE SUBUNIT"/>
    <property type="match status" value="1"/>
</dbReference>
<keyword evidence="3" id="KW-0812">Transmembrane</keyword>
<protein>
    <submittedName>
        <fullName evidence="5">RE07536p</fullName>
    </submittedName>
</protein>
<dbReference type="InterPro" id="IPR001611">
    <property type="entry name" value="Leu-rich_rpt"/>
</dbReference>
<evidence type="ECO:0000256" key="2">
    <source>
        <dbReference type="ARBA" id="ARBA00022737"/>
    </source>
</evidence>
<dbReference type="OrthoDB" id="2013775at2759"/>
<sequence length="533" mass="60269">MYLIIIALLASVSALGRPDLEDYCNDSYCHLLGRSRTFSDKKATKLTEFHMDSCEKKVLKLMPNLRTLELENCDSPDFTMNDLNQLPYLTSLQLRRGNLLGLHDEHFSKWPNMKILMLGGNNITRLSNECFKGLAQLWLLSLPGNGIQGLPWDVFQNLPELLHLDLSGNRIETLHENIFTGVPKLEMLLLNGNPLTWIAPTSLKSLSNLRLLDMSNCGPLPDLSLPGAHTLILDNSGVQRLDILGSVHKLQARKNHITEIKLPDKSSVIELDLHSNLLTATDIPKLLTGMWRLQRLDLSENIIGIYAAAGSDNTSELFILPNLMYMNLSANRLTRLHFDSPIPWERLTHLDASYNRIYAPAKVGIDEAFNLQSLHLEGSYINNFELTPWKPHPSLKEVALYDNKFQPKGYKNITKFFNEIGVNVLEKTQYSQSNNTTPTCKPCIPDARDFPTSISADTNQTIDTKVNPLSNDTYQWNVWNVLMLVSLIVSLFVNSFLIVKLIRLRGRNQFTQSSSVPAIIEMFSNESDDEIIL</sequence>
<feature type="signal peptide" evidence="4">
    <location>
        <begin position="1"/>
        <end position="16"/>
    </location>
</feature>
<evidence type="ECO:0000313" key="6">
    <source>
        <dbReference type="FlyBase" id="FBgn0037552"/>
    </source>
</evidence>
<dbReference type="SMART" id="SM00369">
    <property type="entry name" value="LRR_TYP"/>
    <property type="match status" value="5"/>
</dbReference>
<dbReference type="EMBL" id="BT016030">
    <property type="protein sequence ID" value="AAV36915.1"/>
    <property type="molecule type" value="mRNA"/>
</dbReference>
<dbReference type="Pfam" id="PF13855">
    <property type="entry name" value="LRR_8"/>
    <property type="match status" value="1"/>
</dbReference>
<feature type="transmembrane region" description="Helical" evidence="3">
    <location>
        <begin position="478"/>
        <end position="499"/>
    </location>
</feature>
<dbReference type="PROSITE" id="PS51450">
    <property type="entry name" value="LRR"/>
    <property type="match status" value="1"/>
</dbReference>
<dbReference type="FlyBase" id="FBgn0037552">
    <property type="gene designation" value="CG7800"/>
</dbReference>
<keyword evidence="1" id="KW-0433">Leucine-rich repeat</keyword>
<dbReference type="VEuPathDB" id="VectorBase:FBgn0037552"/>
<dbReference type="HOGENOM" id="CLU_491148_0_0_1"/>
<dbReference type="AlphaFoldDB" id="Q5U162"/>
<dbReference type="InterPro" id="IPR032675">
    <property type="entry name" value="LRR_dom_sf"/>
</dbReference>
<proteinExistence type="evidence at transcript level"/>
<dbReference type="Gene3D" id="3.80.10.10">
    <property type="entry name" value="Ribonuclease Inhibitor"/>
    <property type="match status" value="2"/>
</dbReference>
<dbReference type="PANTHER" id="PTHR45712">
    <property type="entry name" value="AGAP008170-PA"/>
    <property type="match status" value="1"/>
</dbReference>
<reference evidence="5" key="1">
    <citation type="submission" date="2004-10" db="EMBL/GenBank/DDBJ databases">
        <authorList>
            <person name="Stapleton M."/>
            <person name="Carlson J."/>
            <person name="Chavez C."/>
            <person name="Frise E."/>
            <person name="George R."/>
            <person name="Pacleb J."/>
            <person name="Park S."/>
            <person name="Wan K."/>
            <person name="Yu C."/>
            <person name="Rubin G.M."/>
            <person name="Celniker S."/>
        </authorList>
    </citation>
    <scope>NUCLEOTIDE SEQUENCE</scope>
    <source>
        <strain evidence="5">Berkeley</strain>
    </source>
</reference>
<dbReference type="InterPro" id="IPR050333">
    <property type="entry name" value="SLRP"/>
</dbReference>
<keyword evidence="3" id="KW-1133">Transmembrane helix</keyword>
<keyword evidence="2" id="KW-0677">Repeat</keyword>
<evidence type="ECO:0000256" key="3">
    <source>
        <dbReference type="SAM" id="Phobius"/>
    </source>
</evidence>
<evidence type="ECO:0000256" key="4">
    <source>
        <dbReference type="SAM" id="SignalP"/>
    </source>
</evidence>
<dbReference type="SUPFAM" id="SSF52058">
    <property type="entry name" value="L domain-like"/>
    <property type="match status" value="1"/>
</dbReference>
<dbReference type="ExpressionAtlas" id="Q5U162">
    <property type="expression patterns" value="baseline and differential"/>
</dbReference>
<feature type="chain" id="PRO_5004262925" evidence="4">
    <location>
        <begin position="17"/>
        <end position="533"/>
    </location>
</feature>
<name>Q5U162_DROME</name>
<dbReference type="InterPro" id="IPR003591">
    <property type="entry name" value="Leu-rich_rpt_typical-subtyp"/>
</dbReference>
<keyword evidence="4" id="KW-0732">Signal</keyword>